<keyword evidence="2" id="KW-1185">Reference proteome</keyword>
<dbReference type="SUPFAM" id="SSF53474">
    <property type="entry name" value="alpha/beta-Hydrolases"/>
    <property type="match status" value="1"/>
</dbReference>
<gene>
    <name evidence="1" type="ORF">D0817_03715</name>
</gene>
<organism evidence="1 2">
    <name type="scientific">Flavobacterium cupreum</name>
    <dbReference type="NCBI Taxonomy" id="2133766"/>
    <lineage>
        <taxon>Bacteria</taxon>
        <taxon>Pseudomonadati</taxon>
        <taxon>Bacteroidota</taxon>
        <taxon>Flavobacteriia</taxon>
        <taxon>Flavobacteriales</taxon>
        <taxon>Flavobacteriaceae</taxon>
        <taxon>Flavobacterium</taxon>
    </lineage>
</organism>
<proteinExistence type="predicted"/>
<dbReference type="Pfam" id="PF26363">
    <property type="entry name" value="Phospholipase-like"/>
    <property type="match status" value="1"/>
</dbReference>
<sequence>MKSLKKIKFSDIIGMLEIDEMREIIGGCGSGTGSDANYGFGGGGGAPALSGGGTGFGTSFSGSNYGGFGGSNAVGGGMYGSGSITGAGGSSFPGSPYYNGSAGSGTNNLNSSTLSNGYGGGWYTSYNYGKTTKDSVTIDRFFQFLDSQKGVVTNNQVFNFLNNELTTTGQRQNTQQYNIIQLPGTVLNNVTVQNNYKGPSKVPKGMVINNMSLFVDNSGNGISGGAASTVATSTGTNNASWYIMPLHGSLYKPTVLEAAVMSKAVYGDKVSAHDLGHWTISKPVAGVLYNDPKSGFKSQLYEKVGLNGKMEYCYVTAGTEPGDIGDYAADALQTAGISLQYQQSVNNAKILKAQFGDALSFAGHSLGGGMAEANARITGESATTFNAAGLSYATAIILGTGFVSDTHSYIMKNDPLNIAQMVTPGLTTAGGQKHFVSQNGTSSGGHSIDAMIAALRIVPN</sequence>
<dbReference type="OrthoDB" id="1377505at2"/>
<reference evidence="2" key="1">
    <citation type="journal article" date="2019" name="Syst. Appl. Microbiol.">
        <title>Flavobacterium circumlabens sp. nov. and Flavobacterium cupreum sp. nov., two psychrotrophic species isolated from Antarctic environmental samples.</title>
        <authorList>
            <person name="Kralova S."/>
            <person name="Busse H.-J."/>
            <person name="Svec P."/>
            <person name="Maslanova I."/>
            <person name="Stankova E."/>
            <person name="Bartak M."/>
            <person name="Sedlacek I."/>
        </authorList>
    </citation>
    <scope>NUCLEOTIDE SEQUENCE [LARGE SCALE GENOMIC DNA]</scope>
    <source>
        <strain evidence="2">CCM 8825</strain>
    </source>
</reference>
<dbReference type="Proteomes" id="UP000288102">
    <property type="component" value="Unassembled WGS sequence"/>
</dbReference>
<comment type="caution">
    <text evidence="1">The sequence shown here is derived from an EMBL/GenBank/DDBJ whole genome shotgun (WGS) entry which is preliminary data.</text>
</comment>
<evidence type="ECO:0000313" key="2">
    <source>
        <dbReference type="Proteomes" id="UP000288102"/>
    </source>
</evidence>
<accession>A0A434ABN1</accession>
<name>A0A434ABN1_9FLAO</name>
<dbReference type="InterPro" id="IPR029058">
    <property type="entry name" value="AB_hydrolase_fold"/>
</dbReference>
<evidence type="ECO:0000313" key="1">
    <source>
        <dbReference type="EMBL" id="RUT71803.1"/>
    </source>
</evidence>
<dbReference type="RefSeq" id="WP_127337048.1">
    <property type="nucleotide sequence ID" value="NZ_QWDM01000002.1"/>
</dbReference>
<dbReference type="EMBL" id="QWDM01000002">
    <property type="protein sequence ID" value="RUT71803.1"/>
    <property type="molecule type" value="Genomic_DNA"/>
</dbReference>
<evidence type="ECO:0008006" key="3">
    <source>
        <dbReference type="Google" id="ProtNLM"/>
    </source>
</evidence>
<protein>
    <recommendedName>
        <fullName evidence="3">Fungal lipase-like domain-containing protein</fullName>
    </recommendedName>
</protein>
<dbReference type="AlphaFoldDB" id="A0A434ABN1"/>